<comment type="similarity">
    <text evidence="1">Belongs to the short-chain dehydrogenases/reductases (SDR) family.</text>
</comment>
<dbReference type="PANTHER" id="PTHR45024:SF3">
    <property type="entry name" value="BLL2957 PROTEIN"/>
    <property type="match status" value="1"/>
</dbReference>
<evidence type="ECO:0000256" key="1">
    <source>
        <dbReference type="RuleBase" id="RU000363"/>
    </source>
</evidence>
<evidence type="ECO:0000259" key="2">
    <source>
        <dbReference type="SMART" id="SM00822"/>
    </source>
</evidence>
<dbReference type="SUPFAM" id="SSF51735">
    <property type="entry name" value="NAD(P)-binding Rossmann-fold domains"/>
    <property type="match status" value="1"/>
</dbReference>
<proteinExistence type="inferred from homology"/>
<feature type="domain" description="Ketoreductase" evidence="2">
    <location>
        <begin position="14"/>
        <end position="210"/>
    </location>
</feature>
<dbReference type="PROSITE" id="PS50890">
    <property type="entry name" value="PUA"/>
    <property type="match status" value="1"/>
</dbReference>
<dbReference type="OrthoDB" id="9804774at2"/>
<dbReference type="PROSITE" id="PS00061">
    <property type="entry name" value="ADH_SHORT"/>
    <property type="match status" value="1"/>
</dbReference>
<dbReference type="InterPro" id="IPR051687">
    <property type="entry name" value="Peroxisomal_Beta-Oxidation"/>
</dbReference>
<dbReference type="Pfam" id="PF00106">
    <property type="entry name" value="adh_short"/>
    <property type="match status" value="1"/>
</dbReference>
<dbReference type="Gene3D" id="3.40.50.720">
    <property type="entry name" value="NAD(P)-binding Rossmann-like Domain"/>
    <property type="match status" value="1"/>
</dbReference>
<gene>
    <name evidence="3" type="ORF">SAMN05428957_102215</name>
</gene>
<dbReference type="PRINTS" id="PR00080">
    <property type="entry name" value="SDRFAMILY"/>
</dbReference>
<reference evidence="4" key="1">
    <citation type="submission" date="2016-10" db="EMBL/GenBank/DDBJ databases">
        <authorList>
            <person name="Varghese N."/>
            <person name="Submissions S."/>
        </authorList>
    </citation>
    <scope>NUCLEOTIDE SEQUENCE [LARGE SCALE GENOMIC DNA]</scope>
    <source>
        <strain evidence="4">EPL6</strain>
    </source>
</reference>
<dbReference type="InterPro" id="IPR036291">
    <property type="entry name" value="NAD(P)-bd_dom_sf"/>
</dbReference>
<dbReference type="PRINTS" id="PR00081">
    <property type="entry name" value="GDHRDH"/>
</dbReference>
<name>A0A1G9QCE4_9BURK</name>
<dbReference type="PANTHER" id="PTHR45024">
    <property type="entry name" value="DEHYDROGENASES, SHORT CHAIN"/>
    <property type="match status" value="1"/>
</dbReference>
<dbReference type="Proteomes" id="UP000198552">
    <property type="component" value="Unassembled WGS sequence"/>
</dbReference>
<organism evidence="3 4">
    <name type="scientific">Oryzisolibacter propanilivorax</name>
    <dbReference type="NCBI Taxonomy" id="1527607"/>
    <lineage>
        <taxon>Bacteria</taxon>
        <taxon>Pseudomonadati</taxon>
        <taxon>Pseudomonadota</taxon>
        <taxon>Betaproteobacteria</taxon>
        <taxon>Burkholderiales</taxon>
        <taxon>Comamonadaceae</taxon>
        <taxon>Oryzisolibacter</taxon>
    </lineage>
</organism>
<dbReference type="InterPro" id="IPR002347">
    <property type="entry name" value="SDR_fam"/>
</dbReference>
<accession>A0A1G9QCE4</accession>
<dbReference type="EMBL" id="FNHP01000002">
    <property type="protein sequence ID" value="SDM08623.1"/>
    <property type="molecule type" value="Genomic_DNA"/>
</dbReference>
<keyword evidence="4" id="KW-1185">Reference proteome</keyword>
<protein>
    <submittedName>
        <fullName evidence="3">NAD(P)-dependent dehydrogenase, short-chain alcohol dehydrogenase family</fullName>
    </submittedName>
</protein>
<dbReference type="InterPro" id="IPR020904">
    <property type="entry name" value="Sc_DH/Rdtase_CS"/>
</dbReference>
<evidence type="ECO:0000313" key="4">
    <source>
        <dbReference type="Proteomes" id="UP000198552"/>
    </source>
</evidence>
<dbReference type="SMART" id="SM00822">
    <property type="entry name" value="PKS_KR"/>
    <property type="match status" value="1"/>
</dbReference>
<dbReference type="AlphaFoldDB" id="A0A1G9QCE4"/>
<evidence type="ECO:0000313" key="3">
    <source>
        <dbReference type="EMBL" id="SDM08623.1"/>
    </source>
</evidence>
<sequence>MAQQQNGGPMVEGKVVVVTGAGGGIGRDIALALAAEGARVVVNDIGTSTSGEGQDAGPAQQVVEEIRAAGGQAVASTDSVAESLAAGRIVQCALDTFGRIDGVVNNAGILRDRFFHKMSLDEWDAVLKVHLYGSYYMSRAAASHFKEQESGAFVHMTSTSGLIGNFGQANYSAAKLALVALSKSIALDMQKFHVRSNCIAPFAWSRMIGSIPTDTPEQQARVAKIQQMTPAKIAPLAVYLLSDAAREVNAQVFAVRNNEIFLMSQPRPLRSVHQGGGWTPQDIAQHAMPALRSSFVPMERSGDVFSWDPV</sequence>
<dbReference type="STRING" id="1527607.SAMN05428957_102215"/>
<dbReference type="InterPro" id="IPR057326">
    <property type="entry name" value="KR_dom"/>
</dbReference>